<dbReference type="GO" id="GO:0007156">
    <property type="term" value="P:homophilic cell adhesion via plasma membrane adhesion molecules"/>
    <property type="evidence" value="ECO:0007669"/>
    <property type="project" value="InterPro"/>
</dbReference>
<dbReference type="PANTHER" id="PTHR24027:SF438">
    <property type="entry name" value="CADHERIN 23"/>
    <property type="match status" value="1"/>
</dbReference>
<dbReference type="Gene3D" id="2.60.40.60">
    <property type="entry name" value="Cadherins"/>
    <property type="match status" value="11"/>
</dbReference>
<dbReference type="PROSITE" id="PS50268">
    <property type="entry name" value="CADHERIN_2"/>
    <property type="match status" value="12"/>
</dbReference>
<sequence length="1438" mass="157541">MNGSGQATVVTSDTPIDREHPMVLQSGGVYTFRIKATELINNELPGEFNYESVTVVITDVDDQDPVFNQLIFNINVSEDVGIGTPLPGLNMVVSDGDVGDNAHYSLSLRSTDSRVAQWFRVEPTTARGRTPIVVRVHENSGLDFDKGLTEVSFTVVAHKQTPQGDTVETSSSDVIVNLLDANDNSPAFTNQEYTYTIQEDLAPGSLIAKISATDRDSEEYGQIQYTLKGFGTDKFGTDLNEGNLYLISKVDYEKQKSYSLTLEAKDGGGRITTVNILIHLADVNDNAPVFELSEYRRTVREGATTFQPQFFVGAVDADQEGKTPLTYRIVSTNSDVLTVDPQTGEVRMVRSVSSSHTSRGQYELTVRASDNGIPPLHGDVPVFVRVGVPGNQRPVFRGVPYNVTIPENTDPDSPVVTVRATDPDGPDSLVEYRIATGADNFYINSSNGVISISRAAILDPDVTEVRQYDVVVLAVDSGTPLRETAQATVTVNIADINNKPPRFSQEDNYVRHISERTLLGEKVLTVQATDPDLDAELEYTIAGVRAVDKTGVALRDSNMYDYKHAFRINSTTGVITVNSTLDHQAAAVIILRVQARDTKAVENVEQQYSEVEVTLYIQAYNELNPRFTVGAWSPTDPTIRVAVAEEQPVGSTVIQLTAVDSPTDNTISHFTAVTPLPSGFALQSSGLVELTKVFDFENLDNKTFSFRVHAVSDDRLRKSEALVLFTIKDINDHAPQFPQQIYQGSVLESATNGTLVMNLSATDGDVSRTSDGFGDIRYSLSGENAASFVIDPVSGQIKVSESSQIDRERQAVLRLVVTAADMPQGGPSQRKTSVPVEIEVVDVNDNAPLFVQSHYSAVVLENVNPGTSVVNLTATDRDLGAGGEITYELVDQGEATGLFELDAKTGAMRTAKALTGKGRSDPYSLTVRALDNGQPSLFTDVTLKLFIGDVVSNDGIPSFIHPTLDEMAYISENSSIGSPVFRVVATDPDDPNSPEGQLKYSFLQDGSDSLAFKIDPETGLITLRQTLDREVKDRYSLVLVAQDMGAVPQKATRVIHIIVTDIDDHKPTFKRTLDEAPIEMTVAEEVDIGTEIGIVQAVDQDIGENANIGYLITYGNEDNMFVLNTTEDNRAVLLVGNRLDRETASQYIITIKCFKLSALPSSLRKPYNRQDPSERQIKIRVSDIDDNLPQFSDNNVTIGVRVNVPVDTLLLTLSATDLDVDAAPISFQFESIKFNSFALSENKTYFSLDNSTGEIRTATSMTPFSDGFFTLSISAMNSPNRTYATVKIFVVRERGLLKFVFSRPPADVRQSLPKFRQEIEKALAVPASLNVYDTQFHAKLDGSLDFSSTSSCFQLVGDRGLDLKEMENLLQPGRNVEIDKIYSSFNVQDVQRCTLQLGKAGVTWAQLCVLIIAAFIGLASLVSGCVLCFSYNRWQRFR</sequence>
<dbReference type="GO" id="GO:0007163">
    <property type="term" value="P:establishment or maintenance of cell polarity"/>
    <property type="evidence" value="ECO:0007669"/>
    <property type="project" value="UniProtKB-ARBA"/>
</dbReference>
<feature type="domain" description="Cadherin" evidence="14">
    <location>
        <begin position="635"/>
        <end position="737"/>
    </location>
</feature>
<keyword evidence="9 13" id="KW-0472">Membrane</keyword>
<keyword evidence="4" id="KW-0732">Signal</keyword>
<dbReference type="InterPro" id="IPR015919">
    <property type="entry name" value="Cadherin-like_sf"/>
</dbReference>
<dbReference type="GO" id="GO:0008013">
    <property type="term" value="F:beta-catenin binding"/>
    <property type="evidence" value="ECO:0007669"/>
    <property type="project" value="TreeGrafter"/>
</dbReference>
<dbReference type="Pfam" id="PF00028">
    <property type="entry name" value="Cadherin"/>
    <property type="match status" value="8"/>
</dbReference>
<evidence type="ECO:0000256" key="10">
    <source>
        <dbReference type="ARBA" id="ARBA00023157"/>
    </source>
</evidence>
<dbReference type="GO" id="GO:0048513">
    <property type="term" value="P:animal organ development"/>
    <property type="evidence" value="ECO:0007669"/>
    <property type="project" value="UniProtKB-ARBA"/>
</dbReference>
<evidence type="ECO:0000256" key="11">
    <source>
        <dbReference type="ARBA" id="ARBA00023180"/>
    </source>
</evidence>
<evidence type="ECO:0000256" key="8">
    <source>
        <dbReference type="ARBA" id="ARBA00022989"/>
    </source>
</evidence>
<dbReference type="InterPro" id="IPR039808">
    <property type="entry name" value="Cadherin"/>
</dbReference>
<dbReference type="GO" id="GO:0030154">
    <property type="term" value="P:cell differentiation"/>
    <property type="evidence" value="ECO:0007669"/>
    <property type="project" value="UniProtKB-ARBA"/>
</dbReference>
<feature type="domain" description="Cadherin" evidence="14">
    <location>
        <begin position="9"/>
        <end position="67"/>
    </location>
</feature>
<dbReference type="FunFam" id="2.60.40.60:FF:000039">
    <property type="entry name" value="FAT atypical cadherin 3"/>
    <property type="match status" value="1"/>
</dbReference>
<dbReference type="EMBL" id="GECU01032747">
    <property type="protein sequence ID" value="JAS74959.1"/>
    <property type="molecule type" value="Transcribed_RNA"/>
</dbReference>
<feature type="domain" description="Cadherin" evidence="14">
    <location>
        <begin position="291"/>
        <end position="396"/>
    </location>
</feature>
<keyword evidence="10" id="KW-1015">Disulfide bond</keyword>
<evidence type="ECO:0000256" key="12">
    <source>
        <dbReference type="PROSITE-ProRule" id="PRU00043"/>
    </source>
</evidence>
<dbReference type="SMART" id="SM00112">
    <property type="entry name" value="CA"/>
    <property type="match status" value="11"/>
</dbReference>
<evidence type="ECO:0000256" key="7">
    <source>
        <dbReference type="ARBA" id="ARBA00022889"/>
    </source>
</evidence>
<reference evidence="15" key="1">
    <citation type="submission" date="2015-11" db="EMBL/GenBank/DDBJ databases">
        <title>De novo transcriptome assembly of four potential Pierce s Disease insect vectors from Arizona vineyards.</title>
        <authorList>
            <person name="Tassone E.E."/>
        </authorList>
    </citation>
    <scope>NUCLEOTIDE SEQUENCE</scope>
</reference>
<evidence type="ECO:0000256" key="3">
    <source>
        <dbReference type="ARBA" id="ARBA00022692"/>
    </source>
</evidence>
<dbReference type="PROSITE" id="PS00232">
    <property type="entry name" value="CADHERIN_1"/>
    <property type="match status" value="3"/>
</dbReference>
<organism evidence="15">
    <name type="scientific">Homalodisca liturata</name>
    <dbReference type="NCBI Taxonomy" id="320908"/>
    <lineage>
        <taxon>Eukaryota</taxon>
        <taxon>Metazoa</taxon>
        <taxon>Ecdysozoa</taxon>
        <taxon>Arthropoda</taxon>
        <taxon>Hexapoda</taxon>
        <taxon>Insecta</taxon>
        <taxon>Pterygota</taxon>
        <taxon>Neoptera</taxon>
        <taxon>Paraneoptera</taxon>
        <taxon>Hemiptera</taxon>
        <taxon>Auchenorrhyncha</taxon>
        <taxon>Membracoidea</taxon>
        <taxon>Cicadellidae</taxon>
        <taxon>Cicadellinae</taxon>
        <taxon>Proconiini</taxon>
        <taxon>Homalodisca</taxon>
    </lineage>
</organism>
<dbReference type="GO" id="GO:0045296">
    <property type="term" value="F:cadherin binding"/>
    <property type="evidence" value="ECO:0007669"/>
    <property type="project" value="TreeGrafter"/>
</dbReference>
<dbReference type="SUPFAM" id="SSF49313">
    <property type="entry name" value="Cadherin-like"/>
    <property type="match status" value="11"/>
</dbReference>
<gene>
    <name evidence="15" type="ORF">g.25053</name>
</gene>
<dbReference type="InterPro" id="IPR020894">
    <property type="entry name" value="Cadherin_CS"/>
</dbReference>
<evidence type="ECO:0000256" key="4">
    <source>
        <dbReference type="ARBA" id="ARBA00022729"/>
    </source>
</evidence>
<keyword evidence="2" id="KW-0245">EGF-like domain</keyword>
<keyword evidence="5" id="KW-0677">Repeat</keyword>
<name>A0A1B6HJV7_9HEMI</name>
<dbReference type="FunFam" id="2.60.40.60:FF:000118">
    <property type="entry name" value="protocadherin Fat 4"/>
    <property type="match status" value="1"/>
</dbReference>
<evidence type="ECO:0000256" key="9">
    <source>
        <dbReference type="ARBA" id="ARBA00023136"/>
    </source>
</evidence>
<dbReference type="PANTHER" id="PTHR24027">
    <property type="entry name" value="CADHERIN-23"/>
    <property type="match status" value="1"/>
</dbReference>
<feature type="domain" description="Cadherin" evidence="14">
    <location>
        <begin position="397"/>
        <end position="503"/>
    </location>
</feature>
<evidence type="ECO:0000256" key="5">
    <source>
        <dbReference type="ARBA" id="ARBA00022737"/>
    </source>
</evidence>
<dbReference type="GO" id="GO:0016342">
    <property type="term" value="C:catenin complex"/>
    <property type="evidence" value="ECO:0007669"/>
    <property type="project" value="TreeGrafter"/>
</dbReference>
<keyword evidence="3 13" id="KW-0812">Transmembrane</keyword>
<feature type="domain" description="Cadherin" evidence="14">
    <location>
        <begin position="505"/>
        <end position="627"/>
    </location>
</feature>
<feature type="domain" description="Cadherin" evidence="14">
    <location>
        <begin position="851"/>
        <end position="959"/>
    </location>
</feature>
<keyword evidence="6 12" id="KW-0106">Calcium</keyword>
<dbReference type="CDD" id="cd11304">
    <property type="entry name" value="Cadherin_repeat"/>
    <property type="match status" value="11"/>
</dbReference>
<feature type="domain" description="Cadherin" evidence="14">
    <location>
        <begin position="1074"/>
        <end position="1191"/>
    </location>
</feature>
<feature type="transmembrane region" description="Helical" evidence="13">
    <location>
        <begin position="1404"/>
        <end position="1429"/>
    </location>
</feature>
<protein>
    <recommendedName>
        <fullName evidence="14">Cadherin domain-containing protein</fullName>
    </recommendedName>
</protein>
<keyword evidence="11" id="KW-0325">Glycoprotein</keyword>
<feature type="domain" description="Cadherin" evidence="14">
    <location>
        <begin position="68"/>
        <end position="188"/>
    </location>
</feature>
<evidence type="ECO:0000256" key="6">
    <source>
        <dbReference type="ARBA" id="ARBA00022837"/>
    </source>
</evidence>
<dbReference type="GO" id="GO:0016477">
    <property type="term" value="P:cell migration"/>
    <property type="evidence" value="ECO:0007669"/>
    <property type="project" value="TreeGrafter"/>
</dbReference>
<evidence type="ECO:0000256" key="2">
    <source>
        <dbReference type="ARBA" id="ARBA00022536"/>
    </source>
</evidence>
<feature type="domain" description="Cadherin" evidence="14">
    <location>
        <begin position="738"/>
        <end position="850"/>
    </location>
</feature>
<dbReference type="GO" id="GO:0048731">
    <property type="term" value="P:system development"/>
    <property type="evidence" value="ECO:0007669"/>
    <property type="project" value="UniProtKB-ARBA"/>
</dbReference>
<feature type="domain" description="Cadherin" evidence="14">
    <location>
        <begin position="189"/>
        <end position="290"/>
    </location>
</feature>
<dbReference type="FunFam" id="2.60.40.60:FF:000266">
    <property type="entry name" value="Cadherin 23"/>
    <property type="match status" value="1"/>
</dbReference>
<dbReference type="InterPro" id="IPR002126">
    <property type="entry name" value="Cadherin-like_dom"/>
</dbReference>
<comment type="subcellular location">
    <subcellularLocation>
        <location evidence="1">Cell membrane</location>
        <topology evidence="1">Single-pass type I membrane protein</topology>
    </subcellularLocation>
</comment>
<keyword evidence="7" id="KW-0130">Cell adhesion</keyword>
<dbReference type="FunFam" id="2.60.40.60:FF:000020">
    <property type="entry name" value="Dachsous cadherin-related 1b"/>
    <property type="match status" value="3"/>
</dbReference>
<dbReference type="GO" id="GO:0048589">
    <property type="term" value="P:developmental growth"/>
    <property type="evidence" value="ECO:0007669"/>
    <property type="project" value="UniProtKB-ARBA"/>
</dbReference>
<keyword evidence="8 13" id="KW-1133">Transmembrane helix</keyword>
<dbReference type="GO" id="GO:0005509">
    <property type="term" value="F:calcium ion binding"/>
    <property type="evidence" value="ECO:0007669"/>
    <property type="project" value="UniProtKB-UniRule"/>
</dbReference>
<feature type="domain" description="Cadherin" evidence="14">
    <location>
        <begin position="970"/>
        <end position="1069"/>
    </location>
</feature>
<dbReference type="GO" id="GO:0001736">
    <property type="term" value="P:establishment of planar polarity"/>
    <property type="evidence" value="ECO:0007669"/>
    <property type="project" value="UniProtKB-ARBA"/>
</dbReference>
<accession>A0A1B6HJV7</accession>
<feature type="domain" description="Cadherin" evidence="14">
    <location>
        <begin position="1192"/>
        <end position="1315"/>
    </location>
</feature>
<evidence type="ECO:0000256" key="1">
    <source>
        <dbReference type="ARBA" id="ARBA00004251"/>
    </source>
</evidence>
<proteinExistence type="predicted"/>
<evidence type="ECO:0000259" key="14">
    <source>
        <dbReference type="PROSITE" id="PS50268"/>
    </source>
</evidence>
<dbReference type="PRINTS" id="PR00205">
    <property type="entry name" value="CADHERIN"/>
</dbReference>
<evidence type="ECO:0000256" key="13">
    <source>
        <dbReference type="SAM" id="Phobius"/>
    </source>
</evidence>
<evidence type="ECO:0000313" key="15">
    <source>
        <dbReference type="EMBL" id="JAS74959.1"/>
    </source>
</evidence>